<reference evidence="1 2" key="1">
    <citation type="submission" date="2024-03" db="EMBL/GenBank/DDBJ databases">
        <authorList>
            <person name="Martinez-Hernandez J."/>
        </authorList>
    </citation>
    <scope>NUCLEOTIDE SEQUENCE [LARGE SCALE GENOMIC DNA]</scope>
</reference>
<dbReference type="AlphaFoldDB" id="A0AAV1YLQ5"/>
<keyword evidence="2" id="KW-1185">Reference proteome</keyword>
<evidence type="ECO:0008006" key="3">
    <source>
        <dbReference type="Google" id="ProtNLM"/>
    </source>
</evidence>
<accession>A0AAV1YLQ5</accession>
<protein>
    <recommendedName>
        <fullName evidence="3">Reverse transcriptase zinc-binding domain-containing protein</fullName>
    </recommendedName>
</protein>
<sequence>MEQDEGNNGEMGLGYMDQVVSLPQSMALESRSNVKMAIGCPTIGFLKQYSWAPTLNQNLEHTVSNFVLPTGNWDLDRLKSLLPAQVWLRISAMQPPCYEYEDCIAWKFTNDGDFTMSSVYKMLLGSQNLVRVNPFPKIWDWQGPQHIHLFLWKATHDDLLTNLSRVMSIASNIFKAFKEGINISGHSNNSRSASFRWFPPHDGWMKLDSDGAFSSSSVKAACGGVIRDHFGA</sequence>
<dbReference type="EMBL" id="CAXHTB010000026">
    <property type="protein sequence ID" value="CAL0334976.1"/>
    <property type="molecule type" value="Genomic_DNA"/>
</dbReference>
<organism evidence="1 2">
    <name type="scientific">Lupinus luteus</name>
    <name type="common">European yellow lupine</name>
    <dbReference type="NCBI Taxonomy" id="3873"/>
    <lineage>
        <taxon>Eukaryota</taxon>
        <taxon>Viridiplantae</taxon>
        <taxon>Streptophyta</taxon>
        <taxon>Embryophyta</taxon>
        <taxon>Tracheophyta</taxon>
        <taxon>Spermatophyta</taxon>
        <taxon>Magnoliopsida</taxon>
        <taxon>eudicotyledons</taxon>
        <taxon>Gunneridae</taxon>
        <taxon>Pentapetalae</taxon>
        <taxon>rosids</taxon>
        <taxon>fabids</taxon>
        <taxon>Fabales</taxon>
        <taxon>Fabaceae</taxon>
        <taxon>Papilionoideae</taxon>
        <taxon>50 kb inversion clade</taxon>
        <taxon>genistoids sensu lato</taxon>
        <taxon>core genistoids</taxon>
        <taxon>Genisteae</taxon>
        <taxon>Lupinus</taxon>
    </lineage>
</organism>
<gene>
    <name evidence="1" type="ORF">LLUT_LOCUS36036</name>
</gene>
<comment type="caution">
    <text evidence="1">The sequence shown here is derived from an EMBL/GenBank/DDBJ whole genome shotgun (WGS) entry which is preliminary data.</text>
</comment>
<name>A0AAV1YLQ5_LUPLU</name>
<evidence type="ECO:0000313" key="2">
    <source>
        <dbReference type="Proteomes" id="UP001497480"/>
    </source>
</evidence>
<evidence type="ECO:0000313" key="1">
    <source>
        <dbReference type="EMBL" id="CAL0334976.1"/>
    </source>
</evidence>
<proteinExistence type="predicted"/>
<dbReference type="Proteomes" id="UP001497480">
    <property type="component" value="Unassembled WGS sequence"/>
</dbReference>